<gene>
    <name evidence="1" type="ORF">BC936DRAFT_149103</name>
</gene>
<dbReference type="EMBL" id="RBNI01008453">
    <property type="protein sequence ID" value="RUP44709.1"/>
    <property type="molecule type" value="Genomic_DNA"/>
</dbReference>
<keyword evidence="2" id="KW-1185">Reference proteome</keyword>
<sequence>MTKAAGGGVEMAERATGAWSASGAAGVEGAPPYIQASGASEDSTTIAVTRDAYINATDSPPCCSPSRTVGHTRTKARAWPTKPRKTLHIPAVLKVSLTLLGDVTRDADGCTTVGNAVAEVADVAGFVLTSQALVVVHTVDGDVVHMAERHLLDGLFNSGDTALLAHGIGRVVGVAARAIPLGWGNKGW</sequence>
<reference evidence="1 2" key="1">
    <citation type="journal article" date="2018" name="New Phytol.">
        <title>Phylogenomics of Endogonaceae and evolution of mycorrhizas within Mucoromycota.</title>
        <authorList>
            <person name="Chang Y."/>
            <person name="Desiro A."/>
            <person name="Na H."/>
            <person name="Sandor L."/>
            <person name="Lipzen A."/>
            <person name="Clum A."/>
            <person name="Barry K."/>
            <person name="Grigoriev I.V."/>
            <person name="Martin F.M."/>
            <person name="Stajich J.E."/>
            <person name="Smith M.E."/>
            <person name="Bonito G."/>
            <person name="Spatafora J.W."/>
        </authorList>
    </citation>
    <scope>NUCLEOTIDE SEQUENCE [LARGE SCALE GENOMIC DNA]</scope>
    <source>
        <strain evidence="1 2">GMNB39</strain>
    </source>
</reference>
<evidence type="ECO:0000313" key="1">
    <source>
        <dbReference type="EMBL" id="RUP44709.1"/>
    </source>
</evidence>
<comment type="caution">
    <text evidence="1">The sequence shown here is derived from an EMBL/GenBank/DDBJ whole genome shotgun (WGS) entry which is preliminary data.</text>
</comment>
<protein>
    <submittedName>
        <fullName evidence="1">Uncharacterized protein</fullName>
    </submittedName>
</protein>
<accession>A0A433D1J4</accession>
<dbReference type="Proteomes" id="UP000268093">
    <property type="component" value="Unassembled WGS sequence"/>
</dbReference>
<name>A0A433D1J4_9FUNG</name>
<proteinExistence type="predicted"/>
<organism evidence="1 2">
    <name type="scientific">Jimgerdemannia flammicorona</name>
    <dbReference type="NCBI Taxonomy" id="994334"/>
    <lineage>
        <taxon>Eukaryota</taxon>
        <taxon>Fungi</taxon>
        <taxon>Fungi incertae sedis</taxon>
        <taxon>Mucoromycota</taxon>
        <taxon>Mucoromycotina</taxon>
        <taxon>Endogonomycetes</taxon>
        <taxon>Endogonales</taxon>
        <taxon>Endogonaceae</taxon>
        <taxon>Jimgerdemannia</taxon>
    </lineage>
</organism>
<evidence type="ECO:0000313" key="2">
    <source>
        <dbReference type="Proteomes" id="UP000268093"/>
    </source>
</evidence>